<comment type="caution">
    <text evidence="1">The sequence shown here is derived from an EMBL/GenBank/DDBJ whole genome shotgun (WGS) entry which is preliminary data.</text>
</comment>
<proteinExistence type="predicted"/>
<dbReference type="AlphaFoldDB" id="A0A1F5G4R2"/>
<reference evidence="1 2" key="1">
    <citation type="journal article" date="2016" name="Nat. Commun.">
        <title>Thousands of microbial genomes shed light on interconnected biogeochemical processes in an aquifer system.</title>
        <authorList>
            <person name="Anantharaman K."/>
            <person name="Brown C.T."/>
            <person name="Hug L.A."/>
            <person name="Sharon I."/>
            <person name="Castelle C.J."/>
            <person name="Probst A.J."/>
            <person name="Thomas B.C."/>
            <person name="Singh A."/>
            <person name="Wilkins M.J."/>
            <person name="Karaoz U."/>
            <person name="Brodie E.L."/>
            <person name="Williams K.H."/>
            <person name="Hubbard S.S."/>
            <person name="Banfield J.F."/>
        </authorList>
    </citation>
    <scope>NUCLEOTIDE SEQUENCE [LARGE SCALE GENOMIC DNA]</scope>
</reference>
<gene>
    <name evidence="1" type="ORF">A2870_03210</name>
</gene>
<sequence length="175" mass="19107">MPKALKILILLLATVTIGIYASNIPQIKAKITPPKNEVEITKPQKPSAQIAQTDLQITKEGQVVKGQNSSLPTLYIPGDLKIEEGQKVEDKNIIFAASVAGLVAKTDFHPASIRLLSKDEIALYETDQTVAIFSSRKSPDQQVDSLQQVLAASKIEGTKLAKIDLRFDKPTVTFK</sequence>
<name>A0A1F5G4R2_9BACT</name>
<protein>
    <submittedName>
        <fullName evidence="1">Uncharacterized protein</fullName>
    </submittedName>
</protein>
<dbReference type="Proteomes" id="UP000179102">
    <property type="component" value="Unassembled WGS sequence"/>
</dbReference>
<accession>A0A1F5G4R2</accession>
<dbReference type="STRING" id="1797711.A2870_03210"/>
<organism evidence="1 2">
    <name type="scientific">Candidatus Curtissbacteria bacterium RIFCSPHIGHO2_01_FULL_41_11</name>
    <dbReference type="NCBI Taxonomy" id="1797711"/>
    <lineage>
        <taxon>Bacteria</taxon>
        <taxon>Candidatus Curtissiibacteriota</taxon>
    </lineage>
</organism>
<dbReference type="EMBL" id="MFAZ01000027">
    <property type="protein sequence ID" value="OGD86873.1"/>
    <property type="molecule type" value="Genomic_DNA"/>
</dbReference>
<evidence type="ECO:0000313" key="1">
    <source>
        <dbReference type="EMBL" id="OGD86873.1"/>
    </source>
</evidence>
<evidence type="ECO:0000313" key="2">
    <source>
        <dbReference type="Proteomes" id="UP000179102"/>
    </source>
</evidence>